<dbReference type="RefSeq" id="WP_133539769.1">
    <property type="nucleotide sequence ID" value="NZ_LNJZ01000009.1"/>
</dbReference>
<dbReference type="OrthoDB" id="1910631at2"/>
<keyword evidence="2" id="KW-1185">Reference proteome</keyword>
<evidence type="ECO:0000313" key="1">
    <source>
        <dbReference type="EMBL" id="TDQ34757.1"/>
    </source>
</evidence>
<name>A0A4R6TQG5_9GAMM</name>
<reference evidence="1 2" key="1">
    <citation type="submission" date="2019-03" db="EMBL/GenBank/DDBJ databases">
        <title>Genomic Encyclopedia of Type Strains, Phase IV (KMG-IV): sequencing the most valuable type-strain genomes for metagenomic binning, comparative biology and taxonomic classification.</title>
        <authorList>
            <person name="Goeker M."/>
        </authorList>
    </citation>
    <scope>NUCLEOTIDE SEQUENCE [LARGE SCALE GENOMIC DNA]</scope>
    <source>
        <strain evidence="1 2">DSM 28679</strain>
    </source>
</reference>
<comment type="caution">
    <text evidence="1">The sequence shown here is derived from an EMBL/GenBank/DDBJ whole genome shotgun (WGS) entry which is preliminary data.</text>
</comment>
<proteinExistence type="predicted"/>
<dbReference type="Pfam" id="PF20330">
    <property type="entry name" value="DUF6625"/>
    <property type="match status" value="1"/>
</dbReference>
<dbReference type="Proteomes" id="UP000294575">
    <property type="component" value="Unassembled WGS sequence"/>
</dbReference>
<evidence type="ECO:0000313" key="2">
    <source>
        <dbReference type="Proteomes" id="UP000294575"/>
    </source>
</evidence>
<accession>A0A4R6TQG5</accession>
<dbReference type="InterPro" id="IPR046733">
    <property type="entry name" value="DUF6625"/>
</dbReference>
<protein>
    <submittedName>
        <fullName evidence="1">Uncharacterized protein</fullName>
    </submittedName>
</protein>
<dbReference type="EMBL" id="SNYK01000017">
    <property type="protein sequence ID" value="TDQ34757.1"/>
    <property type="molecule type" value="Genomic_DNA"/>
</dbReference>
<sequence length="291" mass="34505">MSKIIVLMPYFGRWPFWMKLFLESCRRNPSVHWCFISDCGRMPEFPDNVFYKEMSFTDYKACVSERLSISFDPESAYKICDIRPAFGYLHSDLIKGYDFWGFGDLDLVYGDLRKVYTEDYIGKYDLISNHGTRVSGHLCLIRNTEQMNLIFKEIPHWQQRFSDNAHQAIDERAFSRLFVKHKNFPAFIRKPLTWILYSNSRKCSFVERYTTPDGCISWRDGSYVFPKEWFWDGENISNSFQIEPDIPYFHFAIWKKSTWNDLPAGSYIPYIEGKTYRFSSSGIDIVETVDE</sequence>
<dbReference type="AlphaFoldDB" id="A0A4R6TQG5"/>
<gene>
    <name evidence="1" type="ORF">DFQ45_1175</name>
</gene>
<organism evidence="1 2">
    <name type="scientific">Thiopseudomonas denitrificans</name>
    <dbReference type="NCBI Taxonomy" id="1501432"/>
    <lineage>
        <taxon>Bacteria</taxon>
        <taxon>Pseudomonadati</taxon>
        <taxon>Pseudomonadota</taxon>
        <taxon>Gammaproteobacteria</taxon>
        <taxon>Pseudomonadales</taxon>
        <taxon>Pseudomonadaceae</taxon>
        <taxon>Thiopseudomonas</taxon>
    </lineage>
</organism>